<reference evidence="1 2" key="1">
    <citation type="journal article" date="2021" name="Elife">
        <title>Chloroplast acquisition without the gene transfer in kleptoplastic sea slugs, Plakobranchus ocellatus.</title>
        <authorList>
            <person name="Maeda T."/>
            <person name="Takahashi S."/>
            <person name="Yoshida T."/>
            <person name="Shimamura S."/>
            <person name="Takaki Y."/>
            <person name="Nagai Y."/>
            <person name="Toyoda A."/>
            <person name="Suzuki Y."/>
            <person name="Arimoto A."/>
            <person name="Ishii H."/>
            <person name="Satoh N."/>
            <person name="Nishiyama T."/>
            <person name="Hasebe M."/>
            <person name="Maruyama T."/>
            <person name="Minagawa J."/>
            <person name="Obokata J."/>
            <person name="Shigenobu S."/>
        </authorList>
    </citation>
    <scope>NUCLEOTIDE SEQUENCE [LARGE SCALE GENOMIC DNA]</scope>
</reference>
<name>A0AAV4EUF2_9GAST</name>
<organism evidence="1 2">
    <name type="scientific">Elysia marginata</name>
    <dbReference type="NCBI Taxonomy" id="1093978"/>
    <lineage>
        <taxon>Eukaryota</taxon>
        <taxon>Metazoa</taxon>
        <taxon>Spiralia</taxon>
        <taxon>Lophotrochozoa</taxon>
        <taxon>Mollusca</taxon>
        <taxon>Gastropoda</taxon>
        <taxon>Heterobranchia</taxon>
        <taxon>Euthyneura</taxon>
        <taxon>Panpulmonata</taxon>
        <taxon>Sacoglossa</taxon>
        <taxon>Placobranchoidea</taxon>
        <taxon>Plakobranchidae</taxon>
        <taxon>Elysia</taxon>
    </lineage>
</organism>
<comment type="caution">
    <text evidence="1">The sequence shown here is derived from an EMBL/GenBank/DDBJ whole genome shotgun (WGS) entry which is preliminary data.</text>
</comment>
<dbReference type="Proteomes" id="UP000762676">
    <property type="component" value="Unassembled WGS sequence"/>
</dbReference>
<evidence type="ECO:0000313" key="1">
    <source>
        <dbReference type="EMBL" id="GFR64025.1"/>
    </source>
</evidence>
<sequence length="118" mass="13235">MSILNMAMEEETSSDVKLDFKRLFVDTKPDMHGLIVKKEALNSTSDTSTVYNVFEEKPTSKPMLFSPKSITSTGDLGKVKLEHQHVNYFDEELEVEEKPCIEALKAVVDAYSQSSKTG</sequence>
<accession>A0AAV4EUF2</accession>
<protein>
    <submittedName>
        <fullName evidence="1">Uncharacterized protein</fullName>
    </submittedName>
</protein>
<keyword evidence="2" id="KW-1185">Reference proteome</keyword>
<evidence type="ECO:0000313" key="2">
    <source>
        <dbReference type="Proteomes" id="UP000762676"/>
    </source>
</evidence>
<gene>
    <name evidence="1" type="ORF">ElyMa_000169600</name>
</gene>
<dbReference type="EMBL" id="BMAT01000326">
    <property type="protein sequence ID" value="GFR64025.1"/>
    <property type="molecule type" value="Genomic_DNA"/>
</dbReference>
<dbReference type="AlphaFoldDB" id="A0AAV4EUF2"/>
<proteinExistence type="predicted"/>